<evidence type="ECO:0000313" key="3">
    <source>
        <dbReference type="Proteomes" id="UP001159363"/>
    </source>
</evidence>
<keyword evidence="3" id="KW-1185">Reference proteome</keyword>
<sequence length="141" mass="15073">MTTWSALCTIFSVDCSSTVKIGFPEGSSPSHVAAGTVDRLKPPPSSVGVEQKKIKLSGSSSGSESKRLEMVYLSHTNGDCLDQVIIKEKVTVQPTSSSEQVEAPRKIKLKRSHSNTSAVISSCQVSVSVELLPKCNLHLLC</sequence>
<accession>A0ABQ9HGY5</accession>
<name>A0ABQ9HGY5_9NEOP</name>
<gene>
    <name evidence="2" type="ORF">PR048_015432</name>
</gene>
<comment type="caution">
    <text evidence="2">The sequence shown here is derived from an EMBL/GenBank/DDBJ whole genome shotgun (WGS) entry which is preliminary data.</text>
</comment>
<evidence type="ECO:0000256" key="1">
    <source>
        <dbReference type="SAM" id="MobiDB-lite"/>
    </source>
</evidence>
<dbReference type="EMBL" id="JARBHB010000005">
    <property type="protein sequence ID" value="KAJ8883588.1"/>
    <property type="molecule type" value="Genomic_DNA"/>
</dbReference>
<organism evidence="2 3">
    <name type="scientific">Dryococelus australis</name>
    <dbReference type="NCBI Taxonomy" id="614101"/>
    <lineage>
        <taxon>Eukaryota</taxon>
        <taxon>Metazoa</taxon>
        <taxon>Ecdysozoa</taxon>
        <taxon>Arthropoda</taxon>
        <taxon>Hexapoda</taxon>
        <taxon>Insecta</taxon>
        <taxon>Pterygota</taxon>
        <taxon>Neoptera</taxon>
        <taxon>Polyneoptera</taxon>
        <taxon>Phasmatodea</taxon>
        <taxon>Verophasmatodea</taxon>
        <taxon>Anareolatae</taxon>
        <taxon>Phasmatidae</taxon>
        <taxon>Eurycanthinae</taxon>
        <taxon>Dryococelus</taxon>
    </lineage>
</organism>
<evidence type="ECO:0000313" key="2">
    <source>
        <dbReference type="EMBL" id="KAJ8883588.1"/>
    </source>
</evidence>
<dbReference type="Proteomes" id="UP001159363">
    <property type="component" value="Chromosome 4"/>
</dbReference>
<feature type="region of interest" description="Disordered" evidence="1">
    <location>
        <begin position="31"/>
        <end position="64"/>
    </location>
</feature>
<protein>
    <submittedName>
        <fullName evidence="2">Uncharacterized protein</fullName>
    </submittedName>
</protein>
<proteinExistence type="predicted"/>
<reference evidence="2 3" key="1">
    <citation type="submission" date="2023-02" db="EMBL/GenBank/DDBJ databases">
        <title>LHISI_Scaffold_Assembly.</title>
        <authorList>
            <person name="Stuart O.P."/>
            <person name="Cleave R."/>
            <person name="Magrath M.J.L."/>
            <person name="Mikheyev A.S."/>
        </authorList>
    </citation>
    <scope>NUCLEOTIDE SEQUENCE [LARGE SCALE GENOMIC DNA]</scope>
    <source>
        <strain evidence="2">Daus_M_001</strain>
        <tissue evidence="2">Leg muscle</tissue>
    </source>
</reference>